<evidence type="ECO:0000313" key="5">
    <source>
        <dbReference type="Proteomes" id="UP000799421"/>
    </source>
</evidence>
<organism evidence="4 5">
    <name type="scientific">Piedraia hortae CBS 480.64</name>
    <dbReference type="NCBI Taxonomy" id="1314780"/>
    <lineage>
        <taxon>Eukaryota</taxon>
        <taxon>Fungi</taxon>
        <taxon>Dikarya</taxon>
        <taxon>Ascomycota</taxon>
        <taxon>Pezizomycotina</taxon>
        <taxon>Dothideomycetes</taxon>
        <taxon>Dothideomycetidae</taxon>
        <taxon>Capnodiales</taxon>
        <taxon>Piedraiaceae</taxon>
        <taxon>Piedraia</taxon>
    </lineage>
</organism>
<dbReference type="Gene3D" id="2.130.10.10">
    <property type="entry name" value="YVTN repeat-like/Quinoprotein amine dehydrogenase"/>
    <property type="match status" value="1"/>
</dbReference>
<dbReference type="OrthoDB" id="3939805at2759"/>
<reference evidence="4" key="1">
    <citation type="journal article" date="2020" name="Stud. Mycol.">
        <title>101 Dothideomycetes genomes: a test case for predicting lifestyles and emergence of pathogens.</title>
        <authorList>
            <person name="Haridas S."/>
            <person name="Albert R."/>
            <person name="Binder M."/>
            <person name="Bloem J."/>
            <person name="Labutti K."/>
            <person name="Salamov A."/>
            <person name="Andreopoulos B."/>
            <person name="Baker S."/>
            <person name="Barry K."/>
            <person name="Bills G."/>
            <person name="Bluhm B."/>
            <person name="Cannon C."/>
            <person name="Castanera R."/>
            <person name="Culley D."/>
            <person name="Daum C."/>
            <person name="Ezra D."/>
            <person name="Gonzalez J."/>
            <person name="Henrissat B."/>
            <person name="Kuo A."/>
            <person name="Liang C."/>
            <person name="Lipzen A."/>
            <person name="Lutzoni F."/>
            <person name="Magnuson J."/>
            <person name="Mondo S."/>
            <person name="Nolan M."/>
            <person name="Ohm R."/>
            <person name="Pangilinan J."/>
            <person name="Park H.-J."/>
            <person name="Ramirez L."/>
            <person name="Alfaro M."/>
            <person name="Sun H."/>
            <person name="Tritt A."/>
            <person name="Yoshinaga Y."/>
            <person name="Zwiers L.-H."/>
            <person name="Turgeon B."/>
            <person name="Goodwin S."/>
            <person name="Spatafora J."/>
            <person name="Crous P."/>
            <person name="Grigoriev I."/>
        </authorList>
    </citation>
    <scope>NUCLEOTIDE SEQUENCE</scope>
    <source>
        <strain evidence="4">CBS 480.64</strain>
    </source>
</reference>
<dbReference type="InterPro" id="IPR036322">
    <property type="entry name" value="WD40_repeat_dom_sf"/>
</dbReference>
<sequence length="64" mass="7072">LSPDNKTLLCGLRDGQIWAIDVKLGVLRERFTGHTGKICDIAFSPDGQNFASASVDKTIRIWEP</sequence>
<dbReference type="Proteomes" id="UP000799421">
    <property type="component" value="Unassembled WGS sequence"/>
</dbReference>
<evidence type="ECO:0000256" key="1">
    <source>
        <dbReference type="ARBA" id="ARBA00022574"/>
    </source>
</evidence>
<dbReference type="SUPFAM" id="SSF50978">
    <property type="entry name" value="WD40 repeat-like"/>
    <property type="match status" value="1"/>
</dbReference>
<dbReference type="EMBL" id="MU005975">
    <property type="protein sequence ID" value="KAF2861140.1"/>
    <property type="molecule type" value="Genomic_DNA"/>
</dbReference>
<dbReference type="InterPro" id="IPR001680">
    <property type="entry name" value="WD40_rpt"/>
</dbReference>
<dbReference type="Pfam" id="PF00400">
    <property type="entry name" value="WD40"/>
    <property type="match status" value="1"/>
</dbReference>
<dbReference type="PANTHER" id="PTHR19848">
    <property type="entry name" value="WD40 REPEAT PROTEIN"/>
    <property type="match status" value="1"/>
</dbReference>
<name>A0A6A7C0W4_9PEZI</name>
<keyword evidence="5" id="KW-1185">Reference proteome</keyword>
<keyword evidence="1 3" id="KW-0853">WD repeat</keyword>
<evidence type="ECO:0000256" key="3">
    <source>
        <dbReference type="PROSITE-ProRule" id="PRU00221"/>
    </source>
</evidence>
<keyword evidence="2" id="KW-0677">Repeat</keyword>
<evidence type="ECO:0000313" key="4">
    <source>
        <dbReference type="EMBL" id="KAF2861140.1"/>
    </source>
</evidence>
<dbReference type="SMART" id="SM00320">
    <property type="entry name" value="WD40"/>
    <property type="match status" value="1"/>
</dbReference>
<feature type="non-terminal residue" evidence="4">
    <location>
        <position position="64"/>
    </location>
</feature>
<dbReference type="InterPro" id="IPR015943">
    <property type="entry name" value="WD40/YVTN_repeat-like_dom_sf"/>
</dbReference>
<dbReference type="PANTHER" id="PTHR19848:SF8">
    <property type="entry name" value="F-BOX AND WD REPEAT DOMAIN CONTAINING 7"/>
    <property type="match status" value="1"/>
</dbReference>
<proteinExistence type="predicted"/>
<accession>A0A6A7C0W4</accession>
<protein>
    <submittedName>
        <fullName evidence="4">WD40 repeat-like protein</fullName>
    </submittedName>
</protein>
<gene>
    <name evidence="4" type="ORF">K470DRAFT_204593</name>
</gene>
<dbReference type="PROSITE" id="PS50294">
    <property type="entry name" value="WD_REPEATS_REGION"/>
    <property type="match status" value="1"/>
</dbReference>
<dbReference type="PROSITE" id="PS50082">
    <property type="entry name" value="WD_REPEATS_2"/>
    <property type="match status" value="1"/>
</dbReference>
<dbReference type="AlphaFoldDB" id="A0A6A7C0W4"/>
<feature type="repeat" description="WD" evidence="3">
    <location>
        <begin position="31"/>
        <end position="64"/>
    </location>
</feature>
<feature type="non-terminal residue" evidence="4">
    <location>
        <position position="1"/>
    </location>
</feature>
<evidence type="ECO:0000256" key="2">
    <source>
        <dbReference type="ARBA" id="ARBA00022737"/>
    </source>
</evidence>